<evidence type="ECO:0000313" key="1">
    <source>
        <dbReference type="EMBL" id="SUA20174.1"/>
    </source>
</evidence>
<proteinExistence type="predicted"/>
<dbReference type="AlphaFoldDB" id="A0A378VTW7"/>
<name>A0A378VTW7_NEIGO</name>
<gene>
    <name evidence="1" type="ORF">NCTC11421_00254</name>
</gene>
<reference evidence="1" key="1">
    <citation type="submission" date="2018-06" db="EMBL/GenBank/DDBJ databases">
        <authorList>
            <consortium name="Pathogen Informatics"/>
            <person name="Doyle S."/>
        </authorList>
    </citation>
    <scope>NUCLEOTIDE SEQUENCE [LARGE SCALE GENOMIC DNA]</scope>
    <source>
        <strain evidence="1">NCTC11421</strain>
    </source>
</reference>
<dbReference type="EMBL" id="UGRI01000001">
    <property type="protein sequence ID" value="SUA20174.1"/>
    <property type="molecule type" value="Genomic_DNA"/>
</dbReference>
<organism evidence="1">
    <name type="scientific">Neisseria gonorrhoeae</name>
    <dbReference type="NCBI Taxonomy" id="485"/>
    <lineage>
        <taxon>Bacteria</taxon>
        <taxon>Pseudomonadati</taxon>
        <taxon>Pseudomonadota</taxon>
        <taxon>Betaproteobacteria</taxon>
        <taxon>Neisseriales</taxon>
        <taxon>Neisseriaceae</taxon>
        <taxon>Neisseria</taxon>
    </lineage>
</organism>
<accession>A0A378VTW7</accession>
<sequence length="54" mass="5616">MCSCGRGGISVVNADIFVLVDCAGGSLPHIFPSNIAVVEEVVHARTEGKVFLTV</sequence>
<protein>
    <submittedName>
        <fullName evidence="1">Uncharacterized protein</fullName>
    </submittedName>
</protein>